<dbReference type="EMBL" id="GBRH01253535">
    <property type="protein sequence ID" value="JAD44360.1"/>
    <property type="molecule type" value="Transcribed_RNA"/>
</dbReference>
<sequence>MAHYPPHRVQISLR</sequence>
<reference evidence="1" key="1">
    <citation type="submission" date="2014-09" db="EMBL/GenBank/DDBJ databases">
        <authorList>
            <person name="Magalhaes I.L.F."/>
            <person name="Oliveira U."/>
            <person name="Santos F.R."/>
            <person name="Vidigal T.H.D.A."/>
            <person name="Brescovit A.D."/>
            <person name="Santos A.J."/>
        </authorList>
    </citation>
    <scope>NUCLEOTIDE SEQUENCE</scope>
    <source>
        <tissue evidence="1">Shoot tissue taken approximately 20 cm above the soil surface</tissue>
    </source>
</reference>
<accession>A0A0A9A5T2</accession>
<protein>
    <submittedName>
        <fullName evidence="1">Uncharacterized protein</fullName>
    </submittedName>
</protein>
<name>A0A0A9A5T2_ARUDO</name>
<evidence type="ECO:0000313" key="1">
    <source>
        <dbReference type="EMBL" id="JAD44360.1"/>
    </source>
</evidence>
<organism evidence="1">
    <name type="scientific">Arundo donax</name>
    <name type="common">Giant reed</name>
    <name type="synonym">Donax arundinaceus</name>
    <dbReference type="NCBI Taxonomy" id="35708"/>
    <lineage>
        <taxon>Eukaryota</taxon>
        <taxon>Viridiplantae</taxon>
        <taxon>Streptophyta</taxon>
        <taxon>Embryophyta</taxon>
        <taxon>Tracheophyta</taxon>
        <taxon>Spermatophyta</taxon>
        <taxon>Magnoliopsida</taxon>
        <taxon>Liliopsida</taxon>
        <taxon>Poales</taxon>
        <taxon>Poaceae</taxon>
        <taxon>PACMAD clade</taxon>
        <taxon>Arundinoideae</taxon>
        <taxon>Arundineae</taxon>
        <taxon>Arundo</taxon>
    </lineage>
</organism>
<proteinExistence type="predicted"/>
<reference evidence="1" key="2">
    <citation type="journal article" date="2015" name="Data Brief">
        <title>Shoot transcriptome of the giant reed, Arundo donax.</title>
        <authorList>
            <person name="Barrero R.A."/>
            <person name="Guerrero F.D."/>
            <person name="Moolhuijzen P."/>
            <person name="Goolsby J.A."/>
            <person name="Tidwell J."/>
            <person name="Bellgard S.E."/>
            <person name="Bellgard M.I."/>
        </authorList>
    </citation>
    <scope>NUCLEOTIDE SEQUENCE</scope>
    <source>
        <tissue evidence="1">Shoot tissue taken approximately 20 cm above the soil surface</tissue>
    </source>
</reference>